<dbReference type="Gene3D" id="1.10.540.10">
    <property type="entry name" value="Acyl-CoA dehydrogenase/oxidase, N-terminal domain"/>
    <property type="match status" value="1"/>
</dbReference>
<feature type="domain" description="Acyl-CoA dehydrogenase/oxidase N-terminal" evidence="9">
    <location>
        <begin position="42"/>
        <end position="148"/>
    </location>
</feature>
<evidence type="ECO:0000313" key="11">
    <source>
        <dbReference type="Proteomes" id="UP000758168"/>
    </source>
</evidence>
<dbReference type="PANTHER" id="PTHR43188">
    <property type="entry name" value="ACYL-COENZYME A OXIDASE"/>
    <property type="match status" value="1"/>
</dbReference>
<dbReference type="InterPro" id="IPR037069">
    <property type="entry name" value="AcylCoA_DH/ox_N_sf"/>
</dbReference>
<dbReference type="RefSeq" id="WP_210058358.1">
    <property type="nucleotide sequence ID" value="NZ_BAAAMH010000001.1"/>
</dbReference>
<evidence type="ECO:0000256" key="3">
    <source>
        <dbReference type="ARBA" id="ARBA00022630"/>
    </source>
</evidence>
<feature type="domain" description="Acyl-CoA dehydrogenase/oxidase C-terminal" evidence="7">
    <location>
        <begin position="262"/>
        <end position="404"/>
    </location>
</feature>
<dbReference type="InterPro" id="IPR045008">
    <property type="entry name" value="ACX4-like"/>
</dbReference>
<gene>
    <name evidence="10" type="ORF">JOF54_003613</name>
</gene>
<evidence type="ECO:0000256" key="5">
    <source>
        <dbReference type="RuleBase" id="RU362125"/>
    </source>
</evidence>
<dbReference type="InterPro" id="IPR013786">
    <property type="entry name" value="AcylCoA_DH/ox_N"/>
</dbReference>
<dbReference type="PROSITE" id="PS00073">
    <property type="entry name" value="ACYL_COA_DH_2"/>
    <property type="match status" value="1"/>
</dbReference>
<keyword evidence="5 10" id="KW-0560">Oxidoreductase</keyword>
<dbReference type="InterPro" id="IPR009100">
    <property type="entry name" value="AcylCoA_DH/oxidase_NM_dom_sf"/>
</dbReference>
<dbReference type="EMBL" id="JAGIOB010000001">
    <property type="protein sequence ID" value="MBP2418691.1"/>
    <property type="molecule type" value="Genomic_DNA"/>
</dbReference>
<dbReference type="Gene3D" id="1.20.140.10">
    <property type="entry name" value="Butyryl-CoA Dehydrogenase, subunit A, domain 3"/>
    <property type="match status" value="1"/>
</dbReference>
<feature type="region of interest" description="Disordered" evidence="6">
    <location>
        <begin position="1"/>
        <end position="20"/>
    </location>
</feature>
<comment type="similarity">
    <text evidence="2 5">Belongs to the acyl-CoA dehydrogenase family.</text>
</comment>
<keyword evidence="3 5" id="KW-0285">Flavoprotein</keyword>
<name>A0ABS4ZCB0_9ACTN</name>
<dbReference type="Pfam" id="PF02771">
    <property type="entry name" value="Acyl-CoA_dh_N"/>
    <property type="match status" value="1"/>
</dbReference>
<dbReference type="Pfam" id="PF00441">
    <property type="entry name" value="Acyl-CoA_dh_1"/>
    <property type="match status" value="1"/>
</dbReference>
<dbReference type="PANTHER" id="PTHR43188:SF1">
    <property type="entry name" value="ACYL-COA DEHYDROGENASE"/>
    <property type="match status" value="1"/>
</dbReference>
<dbReference type="Proteomes" id="UP000758168">
    <property type="component" value="Unassembled WGS sequence"/>
</dbReference>
<feature type="domain" description="Acyl-CoA oxidase/dehydrogenase middle" evidence="8">
    <location>
        <begin position="152"/>
        <end position="245"/>
    </location>
</feature>
<comment type="caution">
    <text evidence="10">The sequence shown here is derived from an EMBL/GenBank/DDBJ whole genome shotgun (WGS) entry which is preliminary data.</text>
</comment>
<dbReference type="Pfam" id="PF02770">
    <property type="entry name" value="Acyl-CoA_dh_M"/>
    <property type="match status" value="1"/>
</dbReference>
<evidence type="ECO:0000313" key="10">
    <source>
        <dbReference type="EMBL" id="MBP2418691.1"/>
    </source>
</evidence>
<dbReference type="InterPro" id="IPR009075">
    <property type="entry name" value="AcylCo_DH/oxidase_C"/>
</dbReference>
<protein>
    <submittedName>
        <fullName evidence="10">Glutaryl-CoA dehydrogenase</fullName>
        <ecNumber evidence="10">1.3.8.6</ecNumber>
    </submittedName>
</protein>
<evidence type="ECO:0000259" key="7">
    <source>
        <dbReference type="Pfam" id="PF00441"/>
    </source>
</evidence>
<dbReference type="InterPro" id="IPR046373">
    <property type="entry name" value="Acyl-CoA_Oxase/DH_mid-dom_sf"/>
</dbReference>
<dbReference type="GO" id="GO:0004361">
    <property type="term" value="F:glutaryl-CoA dehydrogenase activity"/>
    <property type="evidence" value="ECO:0007669"/>
    <property type="project" value="UniProtKB-EC"/>
</dbReference>
<dbReference type="EC" id="1.3.8.6" evidence="10"/>
<dbReference type="InterPro" id="IPR006091">
    <property type="entry name" value="Acyl-CoA_Oxase/DH_mid-dom"/>
</dbReference>
<dbReference type="InterPro" id="IPR036250">
    <property type="entry name" value="AcylCo_DH-like_C"/>
</dbReference>
<sequence length="411" mass="44222">MTLTETTHPSATPTAQAAAPAAPRLASDFFGFQGRLSGPEQAAALRVRTFMETEVRPVADGFWSRAEFPRHLIPALAELGLLGAFVPEVRHFENTAVYRGWIALELARVDAGVATFVGVQSGLAMGAVHVGGSPEQQAWWLPRMATGEVVGAFGLTEPLSGSDSARGLRTTARREGDHWVLRGEKRWIGNGTFADVVVVLAKDVADGQVKGFLVATDSPGFTASKIEDKISLRSVQNADIMLDDVVVPEDRRLPGIRSFRDVATVLRLTRCDVAWQAIGIAVGAYEAALAYALQREQFGKPIAAHQLVQDLLARCVGNITASIALCLQASAMQDEGVQRDEHSALAKSFATSRMRETVGWAREILGGNGIVLEHGVARFFADAEAIYSYEGTRDMNSLIVGRAITGHQAFV</sequence>
<evidence type="ECO:0000259" key="9">
    <source>
        <dbReference type="Pfam" id="PF02771"/>
    </source>
</evidence>
<keyword evidence="11" id="KW-1185">Reference proteome</keyword>
<organism evidence="10 11">
    <name type="scientific">Microlunatus capsulatus</name>
    <dbReference type="NCBI Taxonomy" id="99117"/>
    <lineage>
        <taxon>Bacteria</taxon>
        <taxon>Bacillati</taxon>
        <taxon>Actinomycetota</taxon>
        <taxon>Actinomycetes</taxon>
        <taxon>Propionibacteriales</taxon>
        <taxon>Propionibacteriaceae</taxon>
        <taxon>Microlunatus</taxon>
    </lineage>
</organism>
<evidence type="ECO:0000259" key="8">
    <source>
        <dbReference type="Pfam" id="PF02770"/>
    </source>
</evidence>
<comment type="cofactor">
    <cofactor evidence="1 5">
        <name>FAD</name>
        <dbReference type="ChEBI" id="CHEBI:57692"/>
    </cofactor>
</comment>
<dbReference type="SUPFAM" id="SSF56645">
    <property type="entry name" value="Acyl-CoA dehydrogenase NM domain-like"/>
    <property type="match status" value="1"/>
</dbReference>
<evidence type="ECO:0000256" key="1">
    <source>
        <dbReference type="ARBA" id="ARBA00001974"/>
    </source>
</evidence>
<dbReference type="Gene3D" id="2.40.110.10">
    <property type="entry name" value="Butyryl-CoA Dehydrogenase, subunit A, domain 2"/>
    <property type="match status" value="1"/>
</dbReference>
<evidence type="ECO:0000256" key="6">
    <source>
        <dbReference type="SAM" id="MobiDB-lite"/>
    </source>
</evidence>
<evidence type="ECO:0000256" key="4">
    <source>
        <dbReference type="ARBA" id="ARBA00022827"/>
    </source>
</evidence>
<dbReference type="InterPro" id="IPR006089">
    <property type="entry name" value="Acyl-CoA_DH_CS"/>
</dbReference>
<keyword evidence="4 5" id="KW-0274">FAD</keyword>
<evidence type="ECO:0000256" key="2">
    <source>
        <dbReference type="ARBA" id="ARBA00009347"/>
    </source>
</evidence>
<proteinExistence type="inferred from homology"/>
<accession>A0ABS4ZCB0</accession>
<reference evidence="10 11" key="1">
    <citation type="submission" date="2021-03" db="EMBL/GenBank/DDBJ databases">
        <title>Sequencing the genomes of 1000 actinobacteria strains.</title>
        <authorList>
            <person name="Klenk H.-P."/>
        </authorList>
    </citation>
    <scope>NUCLEOTIDE SEQUENCE [LARGE SCALE GENOMIC DNA]</scope>
    <source>
        <strain evidence="10 11">DSM 12936</strain>
    </source>
</reference>
<dbReference type="SUPFAM" id="SSF47203">
    <property type="entry name" value="Acyl-CoA dehydrogenase C-terminal domain-like"/>
    <property type="match status" value="1"/>
</dbReference>